<dbReference type="PANTHER" id="PTHR11908:SF157">
    <property type="entry name" value="XANTHINE DEHYDROGENASE SUBUNIT D-RELATED"/>
    <property type="match status" value="1"/>
</dbReference>
<dbReference type="Pfam" id="PF02738">
    <property type="entry name" value="MoCoBD_1"/>
    <property type="match status" value="1"/>
</dbReference>
<dbReference type="PANTHER" id="PTHR11908">
    <property type="entry name" value="XANTHINE DEHYDROGENASE"/>
    <property type="match status" value="1"/>
</dbReference>
<dbReference type="Proteomes" id="UP001216390">
    <property type="component" value="Chromosome"/>
</dbReference>
<name>A0AAF0BUA9_9ACTN</name>
<dbReference type="Pfam" id="PF01315">
    <property type="entry name" value="Ald_Xan_dh_C"/>
    <property type="match status" value="1"/>
</dbReference>
<dbReference type="InterPro" id="IPR036856">
    <property type="entry name" value="Ald_Oxase/Xan_DH_a/b_sf"/>
</dbReference>
<dbReference type="Pfam" id="PF20256">
    <property type="entry name" value="MoCoBD_2"/>
    <property type="match status" value="1"/>
</dbReference>
<dbReference type="AlphaFoldDB" id="A0AAF0BUA9"/>
<sequence length="769" mass="79283">MSEVGTGSRTGVGTGTPGGVGTGAPRPDGGPKVRGEFAFSGDLWADGMLWGATLRSPHASARIRSIDVGPALAVPGVVAVVTAEDLPGSRYYGLEHRDQPVFAWEVVRYVGEPVAAVAADHPETARRALAAIVVDYEVTTPVLDAEEALVGPDLHPDGNTFRHMWVRRGDPDARGPVVVEGTYELGMQDQAFMGPEAGLARPTPDGGIDLVVSTQWLHNDRDQVAECLGLPPERVRLSLGGVGGAFGGREDVSLQVHAALLAQVTERPVKVVYSREESFLGHVHRHPARIWMRHSAEPDGRLVSFEARIVLDGGAYRSSSYHVVANAACFAAGPYVTPNAVVEGVGVRTNNPPCGAMRGFGAVQVCFAHEAQMDRLAAACDVDPVALRLTNAMASGDRLLTGQVVDGALPVAEVIRATAALPLPPAAGSEPMGRPGAAGLTTDAGDVVRATGFAVGFKNLMYAEGYDDDSHAACRLEAGLVTVTCAAAEVGQGFVTLAQQIAREVLGVDDVLLAPADTAIGSAGSTSASRQTWMSGGAVEKACREVRAEVVARVAAATGAAEADLRLRAGRVVSDGGAVPVDLSLAAVTAEEPVEASVRFQHRTTFPLDADGQGDAHVSMACAAHRAVVDVDPDLGLVRVVQVATAQDAGRVLNPTAALGQVEGGISQGVGLATMEEVVLADGAPRNASFTDYLIPTTLDVPEVVVDWVEVPEPDAPFGAKGVGEPPVISSTPAVVAAVRAATGRPLTRVPMAPAAVAGVGDAGDGEEG</sequence>
<feature type="domain" description="Aldehyde oxidase/xanthine dehydrogenase a/b hammerhead" evidence="2">
    <location>
        <begin position="34"/>
        <end position="140"/>
    </location>
</feature>
<dbReference type="SUPFAM" id="SSF56003">
    <property type="entry name" value="Molybdenum cofactor-binding domain"/>
    <property type="match status" value="1"/>
</dbReference>
<reference evidence="3" key="1">
    <citation type="submission" date="2023-01" db="EMBL/GenBank/DDBJ databases">
        <title>The diversity of Class Acidimicrobiia in South China Sea sediment environments and the proposal of Iamia marina sp. nov., a novel species of the genus Iamia.</title>
        <authorList>
            <person name="He Y."/>
            <person name="Tian X."/>
        </authorList>
    </citation>
    <scope>NUCLEOTIDE SEQUENCE</scope>
    <source>
        <strain evidence="3">DSM 19957</strain>
    </source>
</reference>
<dbReference type="KEGG" id="ima:PO878_02835"/>
<dbReference type="NCBIfam" id="TIGR03196">
    <property type="entry name" value="pucD"/>
    <property type="match status" value="1"/>
</dbReference>
<dbReference type="InterPro" id="IPR017609">
    <property type="entry name" value="Xanthine_dehydrogenase_dsu"/>
</dbReference>
<dbReference type="Gene3D" id="3.90.1170.50">
    <property type="entry name" value="Aldehyde oxidase/xanthine dehydrogenase, a/b hammerhead"/>
    <property type="match status" value="1"/>
</dbReference>
<keyword evidence="4" id="KW-1185">Reference proteome</keyword>
<dbReference type="InterPro" id="IPR000674">
    <property type="entry name" value="Ald_Oxase/Xan_DH_a/b"/>
</dbReference>
<dbReference type="InterPro" id="IPR046867">
    <property type="entry name" value="AldOxase/xan_DH_MoCoBD2"/>
</dbReference>
<dbReference type="GO" id="GO:0004854">
    <property type="term" value="F:xanthine dehydrogenase activity"/>
    <property type="evidence" value="ECO:0007669"/>
    <property type="project" value="UniProtKB-EC"/>
</dbReference>
<dbReference type="GO" id="GO:0005506">
    <property type="term" value="F:iron ion binding"/>
    <property type="evidence" value="ECO:0007669"/>
    <property type="project" value="InterPro"/>
</dbReference>
<protein>
    <submittedName>
        <fullName evidence="3">Xanthine dehydrogenase subunit D</fullName>
        <ecNumber evidence="3">1.17.1.4</ecNumber>
    </submittedName>
</protein>
<proteinExistence type="predicted"/>
<dbReference type="RefSeq" id="WP_272737178.1">
    <property type="nucleotide sequence ID" value="NZ_CP116942.1"/>
</dbReference>
<evidence type="ECO:0000313" key="3">
    <source>
        <dbReference type="EMBL" id="WCO67657.1"/>
    </source>
</evidence>
<dbReference type="InterPro" id="IPR037165">
    <property type="entry name" value="AldOxase/xan_DH_Mopterin-bd_sf"/>
</dbReference>
<feature type="compositionally biased region" description="Gly residues" evidence="1">
    <location>
        <begin position="8"/>
        <end position="22"/>
    </location>
</feature>
<accession>A0AAF0BUA9</accession>
<gene>
    <name evidence="3" type="primary">pucD</name>
    <name evidence="3" type="ORF">PO878_02835</name>
</gene>
<dbReference type="SMART" id="SM01008">
    <property type="entry name" value="Ald_Xan_dh_C"/>
    <property type="match status" value="1"/>
</dbReference>
<dbReference type="InterPro" id="IPR016208">
    <property type="entry name" value="Ald_Oxase/xanthine_DH-like"/>
</dbReference>
<dbReference type="EC" id="1.17.1.4" evidence="3"/>
<dbReference type="InterPro" id="IPR008274">
    <property type="entry name" value="AldOxase/xan_DH_MoCoBD1"/>
</dbReference>
<evidence type="ECO:0000259" key="2">
    <source>
        <dbReference type="SMART" id="SM01008"/>
    </source>
</evidence>
<organism evidence="3 4">
    <name type="scientific">Iamia majanohamensis</name>
    <dbReference type="NCBI Taxonomy" id="467976"/>
    <lineage>
        <taxon>Bacteria</taxon>
        <taxon>Bacillati</taxon>
        <taxon>Actinomycetota</taxon>
        <taxon>Acidimicrobiia</taxon>
        <taxon>Acidimicrobiales</taxon>
        <taxon>Iamiaceae</taxon>
        <taxon>Iamia</taxon>
    </lineage>
</organism>
<dbReference type="SUPFAM" id="SSF54665">
    <property type="entry name" value="CO dehydrogenase molybdoprotein N-domain-like"/>
    <property type="match status" value="1"/>
</dbReference>
<evidence type="ECO:0000256" key="1">
    <source>
        <dbReference type="SAM" id="MobiDB-lite"/>
    </source>
</evidence>
<evidence type="ECO:0000313" key="4">
    <source>
        <dbReference type="Proteomes" id="UP001216390"/>
    </source>
</evidence>
<dbReference type="Gene3D" id="3.30.365.10">
    <property type="entry name" value="Aldehyde oxidase/xanthine dehydrogenase, molybdopterin binding domain"/>
    <property type="match status" value="4"/>
</dbReference>
<dbReference type="EMBL" id="CP116942">
    <property type="protein sequence ID" value="WCO67657.1"/>
    <property type="molecule type" value="Genomic_DNA"/>
</dbReference>
<keyword evidence="3" id="KW-0560">Oxidoreductase</keyword>
<feature type="region of interest" description="Disordered" evidence="1">
    <location>
        <begin position="1"/>
        <end position="32"/>
    </location>
</feature>